<dbReference type="PANTHER" id="PTHR19446">
    <property type="entry name" value="REVERSE TRANSCRIPTASES"/>
    <property type="match status" value="1"/>
</dbReference>
<gene>
    <name evidence="2" type="ORF">CI610_03137</name>
</gene>
<dbReference type="Pfam" id="PF13966">
    <property type="entry name" value="zf-RVT"/>
    <property type="match status" value="1"/>
</dbReference>
<protein>
    <recommendedName>
        <fullName evidence="1">Reverse transcriptase domain-containing protein</fullName>
    </recommendedName>
</protein>
<dbReference type="EMBL" id="NSIT01000321">
    <property type="protein sequence ID" value="PJE77932.1"/>
    <property type="molecule type" value="Genomic_DNA"/>
</dbReference>
<name>A0A2H9T401_9ZZZZ</name>
<evidence type="ECO:0000313" key="2">
    <source>
        <dbReference type="EMBL" id="PJE77932.1"/>
    </source>
</evidence>
<dbReference type="InterPro" id="IPR000477">
    <property type="entry name" value="RT_dom"/>
</dbReference>
<accession>A0A2H9T401</accession>
<dbReference type="InterPro" id="IPR026960">
    <property type="entry name" value="RVT-Znf"/>
</dbReference>
<dbReference type="Pfam" id="PF00078">
    <property type="entry name" value="RVT_1"/>
    <property type="match status" value="1"/>
</dbReference>
<reference evidence="2" key="1">
    <citation type="journal article" date="2017" name="Appl. Environ. Microbiol.">
        <title>Molecular characterization of an Endozoicomonas-like organism causing infection in king scallop Pecten maximus L.</title>
        <authorList>
            <person name="Cano I."/>
            <person name="van Aerle R."/>
            <person name="Ross S."/>
            <person name="Verner-Jeffreys D.W."/>
            <person name="Paley R.K."/>
            <person name="Rimmer G."/>
            <person name="Ryder D."/>
            <person name="Hooper P."/>
            <person name="Stone D."/>
            <person name="Feist S.W."/>
        </authorList>
    </citation>
    <scope>NUCLEOTIDE SEQUENCE</scope>
</reference>
<sequence length="705" mass="80767">MTSNEYIDSSVQKGGIPGFPGCIEHTSAITQLIREAKINHGDLTVVWLDLANAYGSVPHQLIFKALEHYHIPEHIQTIVKSYFSNIRLRFTVGEITTSWQALEKGIVTGCTISVILFVMGMNLIIKAADRETRGPKTSSGVRLPPNRGFMDDLTITTTTHVQARWIISALEATVGWARMKFKPGKSRCLILKRGKVTRRFKLSIQQEEIPTIVDNPIKCLGKWFDASLNDSRNIKRLQTQVEEGLRKIDKTGLPGKFKSWIYQHGLLPRLTWPLTLYEVTTTTVEALERKINKCLRRWLGVPPSFTSVGLYSTTAKLQLPISSLVEEFKVAKARLVMTVRDSKDEKIRNAGIETRTGRKWSASSAVQEAESRLRHSDIVGTTCIGRQGLGTTQVQRWGTADTVSRRKMVQDNIRKMEEEIRKAKMVEMGAQGAWTRWETTERRLTWSDIWKLEPCRIQFLLRSVYDVLPTPTNLHRWGMTETPNCSLCDRPGNLAHVLSSCNTALTQGRYTWRHNKVLRELADTLEKERQKKRRCMKQQPYINFVRSGEAGSKATAHQRGILDGAQNWEMRVDLGQRLAFPEVVQTNLRPDILLWSQQGKRMIMIELTVPWEERCQEAYERKREKYANLADDVRAKGWCVWVMPVEMGCRGFPAQSMWRMFAAVGIRGKDRRAAVQRLATTAEKSSSWLWWRREDKSWKPSIDGQ</sequence>
<feature type="domain" description="Reverse transcriptase" evidence="1">
    <location>
        <begin position="1"/>
        <end position="228"/>
    </location>
</feature>
<evidence type="ECO:0000259" key="1">
    <source>
        <dbReference type="PROSITE" id="PS50878"/>
    </source>
</evidence>
<proteinExistence type="predicted"/>
<dbReference type="PROSITE" id="PS50878">
    <property type="entry name" value="RT_POL"/>
    <property type="match status" value="1"/>
</dbReference>
<organism evidence="2">
    <name type="scientific">invertebrate metagenome</name>
    <dbReference type="NCBI Taxonomy" id="1711999"/>
    <lineage>
        <taxon>unclassified sequences</taxon>
        <taxon>metagenomes</taxon>
        <taxon>organismal metagenomes</taxon>
    </lineage>
</organism>
<comment type="caution">
    <text evidence="2">The sequence shown here is derived from an EMBL/GenBank/DDBJ whole genome shotgun (WGS) entry which is preliminary data.</text>
</comment>
<dbReference type="AlphaFoldDB" id="A0A2H9T401"/>